<evidence type="ECO:0000313" key="2">
    <source>
        <dbReference type="Proteomes" id="UP001165960"/>
    </source>
</evidence>
<sequence>MAFFDMVFSTGCKVFVPNTAICEDMIDIVAEEHKVRSVRAVNIKKSSLGVKPATSAVKKKCRQLHKPAGGIKPPMSHQGGWKPTLKREISLNFLSTVKAAVSIRVSSQSGPEGLVAPNGSRATSSNAINELGGSYLTINDFCWIIQKIQYHLGLLNNLASKLVPVLLQSTSSPEIKDPAPVLSTSQKFNASSPTDVMKHHLQEDVPVFPANQINPAK</sequence>
<organism evidence="1 2">
    <name type="scientific">Entomophthora muscae</name>
    <dbReference type="NCBI Taxonomy" id="34485"/>
    <lineage>
        <taxon>Eukaryota</taxon>
        <taxon>Fungi</taxon>
        <taxon>Fungi incertae sedis</taxon>
        <taxon>Zoopagomycota</taxon>
        <taxon>Entomophthoromycotina</taxon>
        <taxon>Entomophthoromycetes</taxon>
        <taxon>Entomophthorales</taxon>
        <taxon>Entomophthoraceae</taxon>
        <taxon>Entomophthora</taxon>
    </lineage>
</organism>
<reference evidence="1" key="1">
    <citation type="submission" date="2022-04" db="EMBL/GenBank/DDBJ databases">
        <title>Genome of the entomopathogenic fungus Entomophthora muscae.</title>
        <authorList>
            <person name="Elya C."/>
            <person name="Lovett B.R."/>
            <person name="Lee E."/>
            <person name="Macias A.M."/>
            <person name="Hajek A.E."/>
            <person name="De Bivort B.L."/>
            <person name="Kasson M.T."/>
            <person name="De Fine Licht H.H."/>
            <person name="Stajich J.E."/>
        </authorList>
    </citation>
    <scope>NUCLEOTIDE SEQUENCE</scope>
    <source>
        <strain evidence="1">Berkeley</strain>
    </source>
</reference>
<evidence type="ECO:0000313" key="1">
    <source>
        <dbReference type="EMBL" id="KAJ9089187.1"/>
    </source>
</evidence>
<name>A0ACC2UQY0_9FUNG</name>
<keyword evidence="2" id="KW-1185">Reference proteome</keyword>
<comment type="caution">
    <text evidence="1">The sequence shown here is derived from an EMBL/GenBank/DDBJ whole genome shotgun (WGS) entry which is preliminary data.</text>
</comment>
<gene>
    <name evidence="1" type="ORF">DSO57_1015514</name>
</gene>
<accession>A0ACC2UQY0</accession>
<dbReference type="Proteomes" id="UP001165960">
    <property type="component" value="Unassembled WGS sequence"/>
</dbReference>
<proteinExistence type="predicted"/>
<protein>
    <submittedName>
        <fullName evidence="1">Uncharacterized protein</fullName>
    </submittedName>
</protein>
<dbReference type="EMBL" id="QTSX02000061">
    <property type="protein sequence ID" value="KAJ9089187.1"/>
    <property type="molecule type" value="Genomic_DNA"/>
</dbReference>